<name>A0A9Q0G8J3_9ROSI</name>
<dbReference type="PANTHER" id="PTHR31286">
    <property type="entry name" value="GLYCINE-RICH CELL WALL STRUCTURAL PROTEIN 1.8-LIKE"/>
    <property type="match status" value="1"/>
</dbReference>
<evidence type="ECO:0000256" key="1">
    <source>
        <dbReference type="SAM" id="MobiDB-lite"/>
    </source>
</evidence>
<feature type="compositionally biased region" description="Polar residues" evidence="1">
    <location>
        <begin position="20"/>
        <end position="29"/>
    </location>
</feature>
<evidence type="ECO:0000313" key="2">
    <source>
        <dbReference type="EMBL" id="KAJ4844177.1"/>
    </source>
</evidence>
<dbReference type="EMBL" id="JAKUCV010002027">
    <property type="protein sequence ID" value="KAJ4844177.1"/>
    <property type="molecule type" value="Genomic_DNA"/>
</dbReference>
<dbReference type="InterPro" id="IPR040256">
    <property type="entry name" value="At4g02000-like"/>
</dbReference>
<organism evidence="2 3">
    <name type="scientific">Turnera subulata</name>
    <dbReference type="NCBI Taxonomy" id="218843"/>
    <lineage>
        <taxon>Eukaryota</taxon>
        <taxon>Viridiplantae</taxon>
        <taxon>Streptophyta</taxon>
        <taxon>Embryophyta</taxon>
        <taxon>Tracheophyta</taxon>
        <taxon>Spermatophyta</taxon>
        <taxon>Magnoliopsida</taxon>
        <taxon>eudicotyledons</taxon>
        <taxon>Gunneridae</taxon>
        <taxon>Pentapetalae</taxon>
        <taxon>rosids</taxon>
        <taxon>fabids</taxon>
        <taxon>Malpighiales</taxon>
        <taxon>Passifloraceae</taxon>
        <taxon>Turnera</taxon>
    </lineage>
</organism>
<dbReference type="AlphaFoldDB" id="A0A9Q0G8J3"/>
<feature type="region of interest" description="Disordered" evidence="1">
    <location>
        <begin position="1"/>
        <end position="35"/>
    </location>
</feature>
<keyword evidence="3" id="KW-1185">Reference proteome</keyword>
<sequence>MGAPTDKDPNSTKEKLKETAASQGEQTTDVPMEEPRMSYREKLAVGSNAFQVEEQWEEDEAEFEDGDIVVYEEPGGTVVELSEAFKSRLERPWRLAVVVKLLGRSIGYRVLIIRLKACGIQPDRTRLWIWLKKELDFQCVLFWGPWMIFNHVLFVHPWTPEFRASKGTIDIAVVWVQFPDIPPNWYHARLLKTLGDLVGRTMKVDIHTSTSSRGKFAKVAVAVDLTKPVKGRIKLEGEIIRVTYEGLPYVCFVCGKVAHGQNSCLTNRHPRSTADTGAISGTNQASSSSARLEPVVALEIKDDREWGKWTTVTTRAYRNVRRGSEGVGNPATPGPTQRMGEILGFWRAI</sequence>
<evidence type="ECO:0008006" key="4">
    <source>
        <dbReference type="Google" id="ProtNLM"/>
    </source>
</evidence>
<evidence type="ECO:0000313" key="3">
    <source>
        <dbReference type="Proteomes" id="UP001141552"/>
    </source>
</evidence>
<dbReference type="Proteomes" id="UP001141552">
    <property type="component" value="Unassembled WGS sequence"/>
</dbReference>
<reference evidence="2" key="1">
    <citation type="submission" date="2022-02" db="EMBL/GenBank/DDBJ databases">
        <authorList>
            <person name="Henning P.M."/>
            <person name="McCubbin A.G."/>
            <person name="Shore J.S."/>
        </authorList>
    </citation>
    <scope>NUCLEOTIDE SEQUENCE</scope>
    <source>
        <strain evidence="2">F60SS</strain>
        <tissue evidence="2">Leaves</tissue>
    </source>
</reference>
<comment type="caution">
    <text evidence="2">The sequence shown here is derived from an EMBL/GenBank/DDBJ whole genome shotgun (WGS) entry which is preliminary data.</text>
</comment>
<proteinExistence type="predicted"/>
<dbReference type="PANTHER" id="PTHR31286:SF99">
    <property type="entry name" value="DUF4283 DOMAIN-CONTAINING PROTEIN"/>
    <property type="match status" value="1"/>
</dbReference>
<feature type="compositionally biased region" description="Basic and acidic residues" evidence="1">
    <location>
        <begin position="1"/>
        <end position="18"/>
    </location>
</feature>
<gene>
    <name evidence="2" type="ORF">Tsubulata_045764</name>
</gene>
<accession>A0A9Q0G8J3</accession>
<dbReference type="OrthoDB" id="1214207at2759"/>
<protein>
    <recommendedName>
        <fullName evidence="4">DUF4283 domain-containing protein</fullName>
    </recommendedName>
</protein>
<reference evidence="2" key="2">
    <citation type="journal article" date="2023" name="Plants (Basel)">
        <title>Annotation of the Turnera subulata (Passifloraceae) Draft Genome Reveals the S-Locus Evolved after the Divergence of Turneroideae from Passifloroideae in a Stepwise Manner.</title>
        <authorList>
            <person name="Henning P.M."/>
            <person name="Roalson E.H."/>
            <person name="Mir W."/>
            <person name="McCubbin A.G."/>
            <person name="Shore J.S."/>
        </authorList>
    </citation>
    <scope>NUCLEOTIDE SEQUENCE</scope>
    <source>
        <strain evidence="2">F60SS</strain>
    </source>
</reference>